<evidence type="ECO:0000313" key="2">
    <source>
        <dbReference type="EMBL" id="CAE0837680.1"/>
    </source>
</evidence>
<accession>A0A7S4LLG9</accession>
<gene>
    <name evidence="2" type="ORF">EGYM00163_LOCUS49052</name>
</gene>
<name>A0A7S4LLG9_9EUGL</name>
<feature type="region of interest" description="Disordered" evidence="1">
    <location>
        <begin position="23"/>
        <end position="88"/>
    </location>
</feature>
<evidence type="ECO:0000256" key="1">
    <source>
        <dbReference type="SAM" id="MobiDB-lite"/>
    </source>
</evidence>
<organism evidence="2">
    <name type="scientific">Eutreptiella gymnastica</name>
    <dbReference type="NCBI Taxonomy" id="73025"/>
    <lineage>
        <taxon>Eukaryota</taxon>
        <taxon>Discoba</taxon>
        <taxon>Euglenozoa</taxon>
        <taxon>Euglenida</taxon>
        <taxon>Spirocuta</taxon>
        <taxon>Euglenophyceae</taxon>
        <taxon>Eutreptiales</taxon>
        <taxon>Eutreptiaceae</taxon>
        <taxon>Eutreptiella</taxon>
    </lineage>
</organism>
<reference evidence="2" key="1">
    <citation type="submission" date="2021-01" db="EMBL/GenBank/DDBJ databases">
        <authorList>
            <person name="Corre E."/>
            <person name="Pelletier E."/>
            <person name="Niang G."/>
            <person name="Scheremetjew M."/>
            <person name="Finn R."/>
            <person name="Kale V."/>
            <person name="Holt S."/>
            <person name="Cochrane G."/>
            <person name="Meng A."/>
            <person name="Brown T."/>
            <person name="Cohen L."/>
        </authorList>
    </citation>
    <scope>NUCLEOTIDE SEQUENCE</scope>
    <source>
        <strain evidence="2">CCMP1594</strain>
    </source>
</reference>
<proteinExistence type="predicted"/>
<dbReference type="AlphaFoldDB" id="A0A7S4LLG9"/>
<protein>
    <submittedName>
        <fullName evidence="2">Uncharacterized protein</fullName>
    </submittedName>
</protein>
<dbReference type="EMBL" id="HBJA01142306">
    <property type="protein sequence ID" value="CAE0837680.1"/>
    <property type="molecule type" value="Transcribed_RNA"/>
</dbReference>
<sequence>MGCDRKTRLAYGLQVLLHTTMGSRHCHPTSLDHKPGGQATESRLRDGEACAMEGVGVQRPRARDPAPRSTARHGPEKNHPRHRPQAIPGWRCGAVEGWALWR</sequence>